<comment type="similarity">
    <text evidence="1">Belongs to the ComF/GntX family.</text>
</comment>
<feature type="domain" description="Double zinc ribbon" evidence="2">
    <location>
        <begin position="16"/>
        <end position="77"/>
    </location>
</feature>
<name>A0A0L0WDV7_GOTPU</name>
<evidence type="ECO:0000259" key="2">
    <source>
        <dbReference type="Pfam" id="PF18912"/>
    </source>
</evidence>
<dbReference type="STRING" id="1503.CLPU_2c01130"/>
<gene>
    <name evidence="3" type="ORF">CLPU_2c01130</name>
</gene>
<evidence type="ECO:0000313" key="4">
    <source>
        <dbReference type="Proteomes" id="UP000037267"/>
    </source>
</evidence>
<dbReference type="CDD" id="cd06223">
    <property type="entry name" value="PRTases_typeI"/>
    <property type="match status" value="1"/>
</dbReference>
<dbReference type="InterPro" id="IPR051910">
    <property type="entry name" value="ComF/GntX_DNA_util-trans"/>
</dbReference>
<dbReference type="PANTHER" id="PTHR47505:SF1">
    <property type="entry name" value="DNA UTILIZATION PROTEIN YHGH"/>
    <property type="match status" value="1"/>
</dbReference>
<sequence length="262" mass="30511">MNKFISIIREFYDAIMDLIFVEKNICFICNSYDEDITKDHICIDCLEKLIFIRHNGCTICGKYLGDNLKLRKCKDCLKHPHSFTKAVSPIVYDGIAKKAIYEYKYSNKTYMYKIFGRLILHSITNSGFDKVDMIVPVPLYKYKKRLRGFNQSELISKYISNNLSIEIDTKNLQRVRETKVQNELHREDRIKNIKDAFIVKDKKAFINKNILLIDDIYTTGATVDECSRVLLESGAKNVFVVTIATGKDDQTNNLKKESWKLM</sequence>
<evidence type="ECO:0000313" key="3">
    <source>
        <dbReference type="EMBL" id="KNF09662.1"/>
    </source>
</evidence>
<keyword evidence="3" id="KW-0808">Transferase</keyword>
<keyword evidence="3" id="KW-0328">Glycosyltransferase</keyword>
<keyword evidence="4" id="KW-1185">Reference proteome</keyword>
<dbReference type="InterPro" id="IPR000836">
    <property type="entry name" value="PRTase_dom"/>
</dbReference>
<dbReference type="Pfam" id="PF18912">
    <property type="entry name" value="DZR_2"/>
    <property type="match status" value="1"/>
</dbReference>
<proteinExistence type="inferred from homology"/>
<dbReference type="Gene3D" id="3.40.50.2020">
    <property type="match status" value="1"/>
</dbReference>
<dbReference type="OrthoDB" id="9779910at2"/>
<dbReference type="GO" id="GO:0016757">
    <property type="term" value="F:glycosyltransferase activity"/>
    <property type="evidence" value="ECO:0007669"/>
    <property type="project" value="UniProtKB-KW"/>
</dbReference>
<dbReference type="AlphaFoldDB" id="A0A0L0WDV7"/>
<evidence type="ECO:0000256" key="1">
    <source>
        <dbReference type="ARBA" id="ARBA00008007"/>
    </source>
</evidence>
<dbReference type="EMBL" id="LGSS01000002">
    <property type="protein sequence ID" value="KNF09662.1"/>
    <property type="molecule type" value="Genomic_DNA"/>
</dbReference>
<reference evidence="4" key="1">
    <citation type="submission" date="2015-07" db="EMBL/GenBank/DDBJ databases">
        <title>Draft genome sequence of the purine-degrading Gottschalkia purinilyticum DSM 1384 (formerly Clostridium purinilyticum).</title>
        <authorList>
            <person name="Poehlein A."/>
            <person name="Schiel-Bengelsdorf B."/>
            <person name="Bengelsdorf F.R."/>
            <person name="Daniel R."/>
            <person name="Duerre P."/>
        </authorList>
    </citation>
    <scope>NUCLEOTIDE SEQUENCE [LARGE SCALE GENOMIC DNA]</scope>
    <source>
        <strain evidence="4">DSM 1384</strain>
    </source>
</reference>
<dbReference type="InterPro" id="IPR029057">
    <property type="entry name" value="PRTase-like"/>
</dbReference>
<protein>
    <submittedName>
        <fullName evidence="3">Phosphoribosyltransferase</fullName>
    </submittedName>
</protein>
<dbReference type="SUPFAM" id="SSF53271">
    <property type="entry name" value="PRTase-like"/>
    <property type="match status" value="1"/>
</dbReference>
<dbReference type="RefSeq" id="WP_050354055.1">
    <property type="nucleotide sequence ID" value="NZ_LGSS01000002.1"/>
</dbReference>
<dbReference type="Proteomes" id="UP000037267">
    <property type="component" value="Unassembled WGS sequence"/>
</dbReference>
<dbReference type="PATRIC" id="fig|1503.3.peg.1610"/>
<comment type="caution">
    <text evidence="3">The sequence shown here is derived from an EMBL/GenBank/DDBJ whole genome shotgun (WGS) entry which is preliminary data.</text>
</comment>
<organism evidence="3 4">
    <name type="scientific">Gottschalkia purinilytica</name>
    <name type="common">Clostridium purinilyticum</name>
    <dbReference type="NCBI Taxonomy" id="1503"/>
    <lineage>
        <taxon>Bacteria</taxon>
        <taxon>Bacillati</taxon>
        <taxon>Bacillota</taxon>
        <taxon>Tissierellia</taxon>
        <taxon>Tissierellales</taxon>
        <taxon>Gottschalkiaceae</taxon>
        <taxon>Gottschalkia</taxon>
    </lineage>
</organism>
<dbReference type="PANTHER" id="PTHR47505">
    <property type="entry name" value="DNA UTILIZATION PROTEIN YHGH"/>
    <property type="match status" value="1"/>
</dbReference>
<dbReference type="InterPro" id="IPR044005">
    <property type="entry name" value="DZR_2"/>
</dbReference>
<accession>A0A0L0WDV7</accession>